<dbReference type="CTD" id="20329168"/>
<dbReference type="OrthoDB" id="10409180at2759"/>
<evidence type="ECO:0000313" key="3">
    <source>
        <dbReference type="Proteomes" id="UP000054324"/>
    </source>
</evidence>
<sequence>MALQKGIFLRITWLFTMFGAIGLAIVSYAEMKALRSSKGEFTSRQICQITSTAFGISFNLIAFILYVIIWIRKLDDKKAVVIATFALGCCGLISYCIGAGCRFGSAPDDGVFLFSALWIAVGVVGVGQNFLGKTQFKDASLACIQHRRTDFYYCCINIFSDSILRVPKAVQAIHDISNRLHRDF</sequence>
<keyword evidence="1" id="KW-0812">Transmembrane</keyword>
<keyword evidence="1" id="KW-0472">Membrane</keyword>
<keyword evidence="1" id="KW-1133">Transmembrane helix</keyword>
<gene>
    <name evidence="2" type="ORF">T265_15002</name>
</gene>
<feature type="transmembrane region" description="Helical" evidence="1">
    <location>
        <begin position="7"/>
        <end position="29"/>
    </location>
</feature>
<feature type="non-terminal residue" evidence="2">
    <location>
        <position position="184"/>
    </location>
</feature>
<reference evidence="2 3" key="1">
    <citation type="submission" date="2013-11" db="EMBL/GenBank/DDBJ databases">
        <title>Opisthorchis viverrini - life in the bile duct.</title>
        <authorList>
            <person name="Young N.D."/>
            <person name="Nagarajan N."/>
            <person name="Lin S.J."/>
            <person name="Korhonen P.K."/>
            <person name="Jex A.R."/>
            <person name="Hall R.S."/>
            <person name="Safavi-Hemami H."/>
            <person name="Kaewkong W."/>
            <person name="Bertrand D."/>
            <person name="Gao S."/>
            <person name="Seet Q."/>
            <person name="Wongkham S."/>
            <person name="Teh B.T."/>
            <person name="Wongkham C."/>
            <person name="Intapan P.M."/>
            <person name="Maleewong W."/>
            <person name="Yang X."/>
            <person name="Hu M."/>
            <person name="Wang Z."/>
            <person name="Hofmann A."/>
            <person name="Sternberg P.W."/>
            <person name="Tan P."/>
            <person name="Wang J."/>
            <person name="Gasser R.B."/>
        </authorList>
    </citation>
    <scope>NUCLEOTIDE SEQUENCE [LARGE SCALE GENOMIC DNA]</scope>
</reference>
<dbReference type="EMBL" id="KL596937">
    <property type="protein sequence ID" value="KER21839.1"/>
    <property type="molecule type" value="Genomic_DNA"/>
</dbReference>
<protein>
    <submittedName>
        <fullName evidence="2">Uncharacterized protein</fullName>
    </submittedName>
</protein>
<organism evidence="2 3">
    <name type="scientific">Opisthorchis viverrini</name>
    <name type="common">Southeast Asian liver fluke</name>
    <dbReference type="NCBI Taxonomy" id="6198"/>
    <lineage>
        <taxon>Eukaryota</taxon>
        <taxon>Metazoa</taxon>
        <taxon>Spiralia</taxon>
        <taxon>Lophotrochozoa</taxon>
        <taxon>Platyhelminthes</taxon>
        <taxon>Trematoda</taxon>
        <taxon>Digenea</taxon>
        <taxon>Opisthorchiida</taxon>
        <taxon>Opisthorchiata</taxon>
        <taxon>Opisthorchiidae</taxon>
        <taxon>Opisthorchis</taxon>
    </lineage>
</organism>
<evidence type="ECO:0000313" key="2">
    <source>
        <dbReference type="EMBL" id="KER21839.1"/>
    </source>
</evidence>
<feature type="transmembrane region" description="Helical" evidence="1">
    <location>
        <begin position="49"/>
        <end position="69"/>
    </location>
</feature>
<dbReference type="Proteomes" id="UP000054324">
    <property type="component" value="Unassembled WGS sequence"/>
</dbReference>
<evidence type="ECO:0000256" key="1">
    <source>
        <dbReference type="SAM" id="Phobius"/>
    </source>
</evidence>
<dbReference type="KEGG" id="ovi:T265_15002"/>
<feature type="transmembrane region" description="Helical" evidence="1">
    <location>
        <begin position="111"/>
        <end position="131"/>
    </location>
</feature>
<keyword evidence="3" id="KW-1185">Reference proteome</keyword>
<name>A0A075A361_OPIVI</name>
<accession>A0A075A361</accession>
<feature type="transmembrane region" description="Helical" evidence="1">
    <location>
        <begin position="81"/>
        <end position="105"/>
    </location>
</feature>
<proteinExistence type="predicted"/>
<dbReference type="AlphaFoldDB" id="A0A075A361"/>
<dbReference type="RefSeq" id="XP_009174420.1">
    <property type="nucleotide sequence ID" value="XM_009176156.1"/>
</dbReference>
<dbReference type="GeneID" id="20329168"/>